<dbReference type="InterPro" id="IPR023563">
    <property type="entry name" value="Ribosomal_uL13_CS"/>
</dbReference>
<gene>
    <name evidence="4 6" type="primary">rplM</name>
    <name evidence="8" type="ORF">HMPREF2086_00455</name>
</gene>
<dbReference type="AlphaFoldDB" id="V8CDM3"/>
<comment type="subunit">
    <text evidence="4">Part of the 50S ribosomal subunit.</text>
</comment>
<evidence type="ECO:0000256" key="6">
    <source>
        <dbReference type="RuleBase" id="RU003878"/>
    </source>
</evidence>
<evidence type="ECO:0000256" key="2">
    <source>
        <dbReference type="ARBA" id="ARBA00022980"/>
    </source>
</evidence>
<dbReference type="InterPro" id="IPR036899">
    <property type="entry name" value="Ribosomal_uL13_sf"/>
</dbReference>
<dbReference type="PROSITE" id="PS00783">
    <property type="entry name" value="RIBOSOMAL_L13"/>
    <property type="match status" value="1"/>
</dbReference>
<feature type="compositionally biased region" description="Low complexity" evidence="7">
    <location>
        <begin position="143"/>
        <end position="156"/>
    </location>
</feature>
<dbReference type="STRING" id="1357400.HMPREF2086_00455"/>
<name>V8CDM3_9HELI</name>
<dbReference type="GO" id="GO:0003735">
    <property type="term" value="F:structural constituent of ribosome"/>
    <property type="evidence" value="ECO:0007669"/>
    <property type="project" value="InterPro"/>
</dbReference>
<dbReference type="GO" id="GO:0017148">
    <property type="term" value="P:negative regulation of translation"/>
    <property type="evidence" value="ECO:0007669"/>
    <property type="project" value="TreeGrafter"/>
</dbReference>
<evidence type="ECO:0000256" key="4">
    <source>
        <dbReference type="HAMAP-Rule" id="MF_01366"/>
    </source>
</evidence>
<dbReference type="EMBL" id="AZJI01000001">
    <property type="protein sequence ID" value="ETD25120.1"/>
    <property type="molecule type" value="Genomic_DNA"/>
</dbReference>
<dbReference type="CDD" id="cd00392">
    <property type="entry name" value="Ribosomal_L13"/>
    <property type="match status" value="1"/>
</dbReference>
<dbReference type="GO" id="GO:0003729">
    <property type="term" value="F:mRNA binding"/>
    <property type="evidence" value="ECO:0007669"/>
    <property type="project" value="TreeGrafter"/>
</dbReference>
<keyword evidence="3 4" id="KW-0687">Ribonucleoprotein</keyword>
<dbReference type="Pfam" id="PF00572">
    <property type="entry name" value="Ribosomal_L13"/>
    <property type="match status" value="1"/>
</dbReference>
<dbReference type="HOGENOM" id="CLU_082184_2_2_7"/>
<organism evidence="8 9">
    <name type="scientific">Helicobacter macacae MIT 99-5501</name>
    <dbReference type="NCBI Taxonomy" id="1357400"/>
    <lineage>
        <taxon>Bacteria</taxon>
        <taxon>Pseudomonadati</taxon>
        <taxon>Campylobacterota</taxon>
        <taxon>Epsilonproteobacteria</taxon>
        <taxon>Campylobacterales</taxon>
        <taxon>Helicobacteraceae</taxon>
        <taxon>Helicobacter</taxon>
    </lineage>
</organism>
<dbReference type="eggNOG" id="COG0102">
    <property type="taxonomic scope" value="Bacteria"/>
</dbReference>
<dbReference type="PIRSF" id="PIRSF002181">
    <property type="entry name" value="Ribosomal_L13"/>
    <property type="match status" value="1"/>
</dbReference>
<comment type="similarity">
    <text evidence="1 4 5">Belongs to the universal ribosomal protein uL13 family.</text>
</comment>
<protein>
    <recommendedName>
        <fullName evidence="4">Large ribosomal subunit protein uL13</fullName>
    </recommendedName>
</protein>
<feature type="region of interest" description="Disordered" evidence="7">
    <location>
        <begin position="137"/>
        <end position="156"/>
    </location>
</feature>
<evidence type="ECO:0000313" key="8">
    <source>
        <dbReference type="EMBL" id="ETD25120.1"/>
    </source>
</evidence>
<dbReference type="NCBIfam" id="TIGR01066">
    <property type="entry name" value="rplM_bact"/>
    <property type="match status" value="1"/>
</dbReference>
<comment type="caution">
    <text evidence="8">The sequence shown here is derived from an EMBL/GenBank/DDBJ whole genome shotgun (WGS) entry which is preliminary data.</text>
</comment>
<reference evidence="8 9" key="1">
    <citation type="journal article" date="2014" name="Genome Announc.">
        <title>Draft genome sequences of six enterohepatic helicobacter species isolated from humans and one from rhesus macaques.</title>
        <authorList>
            <person name="Shen Z."/>
            <person name="Sheh A."/>
            <person name="Young S.K."/>
            <person name="Abouelliel A."/>
            <person name="Ward D.V."/>
            <person name="Earl A.M."/>
            <person name="Fox J.G."/>
        </authorList>
    </citation>
    <scope>NUCLEOTIDE SEQUENCE [LARGE SCALE GENOMIC DNA]</scope>
    <source>
        <strain evidence="8 9">MIT 99-5501</strain>
    </source>
</reference>
<dbReference type="GO" id="GO:0006412">
    <property type="term" value="P:translation"/>
    <property type="evidence" value="ECO:0007669"/>
    <property type="project" value="UniProtKB-UniRule"/>
</dbReference>
<evidence type="ECO:0000256" key="1">
    <source>
        <dbReference type="ARBA" id="ARBA00006227"/>
    </source>
</evidence>
<dbReference type="HAMAP" id="MF_01366">
    <property type="entry name" value="Ribosomal_uL13"/>
    <property type="match status" value="1"/>
</dbReference>
<dbReference type="Gene3D" id="3.90.1180.10">
    <property type="entry name" value="Ribosomal protein L13"/>
    <property type="match status" value="1"/>
</dbReference>
<evidence type="ECO:0000256" key="5">
    <source>
        <dbReference type="RuleBase" id="RU003877"/>
    </source>
</evidence>
<evidence type="ECO:0000256" key="7">
    <source>
        <dbReference type="SAM" id="MobiDB-lite"/>
    </source>
</evidence>
<accession>V8CDM3</accession>
<dbReference type="SUPFAM" id="SSF52161">
    <property type="entry name" value="Ribosomal protein L13"/>
    <property type="match status" value="1"/>
</dbReference>
<comment type="function">
    <text evidence="4 6">This protein is one of the early assembly proteins of the 50S ribosomal subunit, although it is not seen to bind rRNA by itself. It is important during the early stages of 50S assembly.</text>
</comment>
<dbReference type="GO" id="GO:0022625">
    <property type="term" value="C:cytosolic large ribosomal subunit"/>
    <property type="evidence" value="ECO:0007669"/>
    <property type="project" value="TreeGrafter"/>
</dbReference>
<dbReference type="PANTHER" id="PTHR11545:SF2">
    <property type="entry name" value="LARGE RIBOSOMAL SUBUNIT PROTEIN UL13M"/>
    <property type="match status" value="1"/>
</dbReference>
<evidence type="ECO:0000313" key="9">
    <source>
        <dbReference type="Proteomes" id="UP000018731"/>
    </source>
</evidence>
<sequence length="156" mass="17526">MAKTDKMTKSINASEVVREWHLLDAKDKTFGRLITQIATLLRGKHKPSFTPNVDCGDFVVVVNATKVAFSGMKLQDKEYFTHSGYFGSTKSKTLQEMLEKSPQKLYYLAVRGMLPKTKLGRAMIKKLKVYAGEEHPHTAQIAKSSSKNTNKTSKDK</sequence>
<proteinExistence type="inferred from homology"/>
<dbReference type="InterPro" id="IPR005822">
    <property type="entry name" value="Ribosomal_uL13"/>
</dbReference>
<evidence type="ECO:0000256" key="3">
    <source>
        <dbReference type="ARBA" id="ARBA00023274"/>
    </source>
</evidence>
<dbReference type="PATRIC" id="fig|1357400.3.peg.622"/>
<dbReference type="PANTHER" id="PTHR11545">
    <property type="entry name" value="RIBOSOMAL PROTEIN L13"/>
    <property type="match status" value="1"/>
</dbReference>
<keyword evidence="2 4" id="KW-0689">Ribosomal protein</keyword>
<dbReference type="Proteomes" id="UP000018731">
    <property type="component" value="Unassembled WGS sequence"/>
</dbReference>
<keyword evidence="9" id="KW-1185">Reference proteome</keyword>
<dbReference type="InterPro" id="IPR005823">
    <property type="entry name" value="Ribosomal_uL13_bac-type"/>
</dbReference>